<feature type="region of interest" description="Disordered" evidence="1">
    <location>
        <begin position="29"/>
        <end position="60"/>
    </location>
</feature>
<dbReference type="EMBL" id="CACVBS010000046">
    <property type="protein sequence ID" value="CAA7264924.1"/>
    <property type="molecule type" value="Genomic_DNA"/>
</dbReference>
<dbReference type="Proteomes" id="UP000467700">
    <property type="component" value="Unassembled WGS sequence"/>
</dbReference>
<comment type="caution">
    <text evidence="2">The sequence shown here is derived from an EMBL/GenBank/DDBJ whole genome shotgun (WGS) entry which is preliminary data.</text>
</comment>
<gene>
    <name evidence="2" type="ORF">AAE3_LOCUS7141</name>
</gene>
<reference evidence="2 3" key="1">
    <citation type="submission" date="2020-01" db="EMBL/GenBank/DDBJ databases">
        <authorList>
            <person name="Gupta K D."/>
        </authorList>
    </citation>
    <scope>NUCLEOTIDE SEQUENCE [LARGE SCALE GENOMIC DNA]</scope>
</reference>
<accession>A0A8S0VWB5</accession>
<dbReference type="InterPro" id="IPR012340">
    <property type="entry name" value="NA-bd_OB-fold"/>
</dbReference>
<dbReference type="Gene3D" id="2.40.50.140">
    <property type="entry name" value="Nucleic acid-binding proteins"/>
    <property type="match status" value="1"/>
</dbReference>
<dbReference type="SUPFAM" id="SSF50249">
    <property type="entry name" value="Nucleic acid-binding proteins"/>
    <property type="match status" value="1"/>
</dbReference>
<evidence type="ECO:0000313" key="3">
    <source>
        <dbReference type="Proteomes" id="UP000467700"/>
    </source>
</evidence>
<proteinExistence type="predicted"/>
<name>A0A8S0VWB5_CYCAE</name>
<protein>
    <submittedName>
        <fullName evidence="2">Uncharacterized protein</fullName>
    </submittedName>
</protein>
<evidence type="ECO:0000313" key="2">
    <source>
        <dbReference type="EMBL" id="CAA7264924.1"/>
    </source>
</evidence>
<keyword evidence="3" id="KW-1185">Reference proteome</keyword>
<dbReference type="OrthoDB" id="2570580at2759"/>
<organism evidence="2 3">
    <name type="scientific">Cyclocybe aegerita</name>
    <name type="common">Black poplar mushroom</name>
    <name type="synonym">Agrocybe aegerita</name>
    <dbReference type="NCBI Taxonomy" id="1973307"/>
    <lineage>
        <taxon>Eukaryota</taxon>
        <taxon>Fungi</taxon>
        <taxon>Dikarya</taxon>
        <taxon>Basidiomycota</taxon>
        <taxon>Agaricomycotina</taxon>
        <taxon>Agaricomycetes</taxon>
        <taxon>Agaricomycetidae</taxon>
        <taxon>Agaricales</taxon>
        <taxon>Agaricineae</taxon>
        <taxon>Bolbitiaceae</taxon>
        <taxon>Cyclocybe</taxon>
    </lineage>
</organism>
<sequence length="441" mass="48160">MYRVFLGAPSKSEISNDPRSYSWRTLNSTSISVSQSRPLPAPPALEEKKKDASGSSSGRLIQQTQSYGSLAFPFPLETLEEASRRVSLIYKDLAFREEEGEEEVDDMDEEGSVLDLLAQTLDEVREVAQRCAEIEIDKEEGPSLQQEASVLEPLDAQVSVSRGVEQITMLTWPPTALNESASMLSFSRANDMHSNLGGPSGFNLNSTTGPSFIFNISERETQARHDAQTQSRFLETQAESQSYQESRSISDANASIARFPSFHFNLHSLTPLSSISSNAKNKLGLALPTAKTQRKVNLLVVVLEVEGPDTIRVKKGVDAGKEVSVLKLILGEEDGSVGKLTAWREVAEEWGGAGKKVGVKRGDVVHLENVMATCDPASSTTLSASPYLSSAFTICYRTMPYTHEDGRLRPDLRLGASEPSVRKVAAVVRWFENVAGLACPT</sequence>
<evidence type="ECO:0000256" key="1">
    <source>
        <dbReference type="SAM" id="MobiDB-lite"/>
    </source>
</evidence>
<dbReference type="AlphaFoldDB" id="A0A8S0VWB5"/>